<dbReference type="RefSeq" id="XP_002767478.1">
    <property type="nucleotide sequence ID" value="XM_002767432.1"/>
</dbReference>
<accession>C5LSF5</accession>
<dbReference type="GeneID" id="9049938"/>
<dbReference type="EMBL" id="GG685191">
    <property type="protein sequence ID" value="EER00196.1"/>
    <property type="molecule type" value="Genomic_DNA"/>
</dbReference>
<dbReference type="PANTHER" id="PTHR46880">
    <property type="entry name" value="RAS-ASSOCIATING DOMAIN-CONTAINING PROTEIN"/>
    <property type="match status" value="1"/>
</dbReference>
<organism evidence="3">
    <name type="scientific">Perkinsus marinus (strain ATCC 50983 / TXsc)</name>
    <dbReference type="NCBI Taxonomy" id="423536"/>
    <lineage>
        <taxon>Eukaryota</taxon>
        <taxon>Sar</taxon>
        <taxon>Alveolata</taxon>
        <taxon>Perkinsozoa</taxon>
        <taxon>Perkinsea</taxon>
        <taxon>Perkinsida</taxon>
        <taxon>Perkinsidae</taxon>
        <taxon>Perkinsus</taxon>
    </lineage>
</organism>
<gene>
    <name evidence="2" type="ORF">Pmar_PMAR017054</name>
</gene>
<reference evidence="2 3" key="1">
    <citation type="submission" date="2008-07" db="EMBL/GenBank/DDBJ databases">
        <authorList>
            <person name="El-Sayed N."/>
            <person name="Caler E."/>
            <person name="Inman J."/>
            <person name="Amedeo P."/>
            <person name="Hass B."/>
            <person name="Wortman J."/>
        </authorList>
    </citation>
    <scope>NUCLEOTIDE SEQUENCE [LARGE SCALE GENOMIC DNA]</scope>
    <source>
        <strain evidence="3">ATCC 50983 / TXsc</strain>
    </source>
</reference>
<dbReference type="AlphaFoldDB" id="C5LSF5"/>
<keyword evidence="3" id="KW-1185">Reference proteome</keyword>
<dbReference type="OrthoDB" id="10585145at2759"/>
<protein>
    <recommendedName>
        <fullName evidence="4">DUF4371 domain-containing protein</fullName>
    </recommendedName>
</protein>
<dbReference type="InParanoid" id="C5LSF5"/>
<proteinExistence type="predicted"/>
<feature type="compositionally biased region" description="Basic and acidic residues" evidence="1">
    <location>
        <begin position="96"/>
        <end position="105"/>
    </location>
</feature>
<dbReference type="Proteomes" id="UP000007800">
    <property type="component" value="Unassembled WGS sequence"/>
</dbReference>
<evidence type="ECO:0008006" key="4">
    <source>
        <dbReference type="Google" id="ProtNLM"/>
    </source>
</evidence>
<feature type="region of interest" description="Disordered" evidence="1">
    <location>
        <begin position="1"/>
        <end position="40"/>
    </location>
</feature>
<dbReference type="PANTHER" id="PTHR46880:SF5">
    <property type="entry name" value="DUF4371 DOMAIN-CONTAINING PROTEIN"/>
    <property type="match status" value="1"/>
</dbReference>
<evidence type="ECO:0000313" key="2">
    <source>
        <dbReference type="EMBL" id="EER00196.1"/>
    </source>
</evidence>
<evidence type="ECO:0000313" key="3">
    <source>
        <dbReference type="Proteomes" id="UP000007800"/>
    </source>
</evidence>
<evidence type="ECO:0000256" key="1">
    <source>
        <dbReference type="SAM" id="MobiDB-lite"/>
    </source>
</evidence>
<sequence length="382" mass="42350">MPVNAFERLMEAGKRKPAADPPADSENDEPARSSKAPKVKKLAPVKERFDWIIEVKGEDGNGRYFCSICSRDPVLLKAAEGKVEYFTNVGVEKAKDPGRKAEAHASKSSHHSALSRHNIASGNTKSAVQSLQDAALRAFQKSSAEDETYIKEYIKLGLWCASHEIPHTTAYEPLINLVSSYNGELLRWAQVRPANAHYRSKKTISEIIDLCSVVCDERVFQRLINGIERSGRFSLMIDETSLYGQSIMGVFARYVTCRGSIDVAEVREDLVVCCPLTSTKSAIIEETLVRELNDRGFNEAMWAKLGALSCDGAASMSSDNQGLYGRLKSRFGLEKLQFQHCRAHRVNLAAKAVLSSGDHVAIEDAINLTQDLYVYMAKSIRN</sequence>
<dbReference type="OMA" id="TSHICIY"/>
<feature type="region of interest" description="Disordered" evidence="1">
    <location>
        <begin position="96"/>
        <end position="115"/>
    </location>
</feature>
<name>C5LSF5_PERM5</name>
<feature type="compositionally biased region" description="Basic and acidic residues" evidence="1">
    <location>
        <begin position="8"/>
        <end position="18"/>
    </location>
</feature>